<evidence type="ECO:0000313" key="5">
    <source>
        <dbReference type="Proteomes" id="UP000515135"/>
    </source>
</evidence>
<feature type="compositionally biased region" description="Basic and acidic residues" evidence="3">
    <location>
        <begin position="1434"/>
        <end position="1452"/>
    </location>
</feature>
<dbReference type="InterPro" id="IPR011032">
    <property type="entry name" value="GroES-like_sf"/>
</dbReference>
<evidence type="ECO:0000256" key="1">
    <source>
        <dbReference type="ARBA" id="ARBA00010371"/>
    </source>
</evidence>
<feature type="compositionally biased region" description="Basic and acidic residues" evidence="3">
    <location>
        <begin position="418"/>
        <end position="450"/>
    </location>
</feature>
<feature type="region of interest" description="Disordered" evidence="3">
    <location>
        <begin position="592"/>
        <end position="647"/>
    </location>
</feature>
<evidence type="ECO:0000256" key="2">
    <source>
        <dbReference type="ARBA" id="ARBA00023002"/>
    </source>
</evidence>
<name>A0A6P4ZY81_BRABE</name>
<feature type="region of interest" description="Disordered" evidence="3">
    <location>
        <begin position="485"/>
        <end position="523"/>
    </location>
</feature>
<organism evidence="5 6">
    <name type="scientific">Branchiostoma belcheri</name>
    <name type="common">Amphioxus</name>
    <dbReference type="NCBI Taxonomy" id="7741"/>
    <lineage>
        <taxon>Eukaryota</taxon>
        <taxon>Metazoa</taxon>
        <taxon>Chordata</taxon>
        <taxon>Cephalochordata</taxon>
        <taxon>Leptocardii</taxon>
        <taxon>Amphioxiformes</taxon>
        <taxon>Branchiostomatidae</taxon>
        <taxon>Branchiostoma</taxon>
    </lineage>
</organism>
<dbReference type="InterPro" id="IPR052100">
    <property type="entry name" value="SV-ATPase_mito-regulator"/>
</dbReference>
<feature type="region of interest" description="Disordered" evidence="3">
    <location>
        <begin position="1"/>
        <end position="44"/>
    </location>
</feature>
<protein>
    <submittedName>
        <fullName evidence="6">Titin-like isoform X9</fullName>
    </submittedName>
</protein>
<dbReference type="InterPro" id="IPR036291">
    <property type="entry name" value="NAD(P)-bd_dom_sf"/>
</dbReference>
<evidence type="ECO:0000259" key="4">
    <source>
        <dbReference type="SMART" id="SM00829"/>
    </source>
</evidence>
<feature type="domain" description="Enoyl reductase (ER)" evidence="4">
    <location>
        <begin position="55"/>
        <end position="381"/>
    </location>
</feature>
<dbReference type="PANTHER" id="PTHR44054:SF1">
    <property type="entry name" value="SYNAPTIC VESICLE MEMBRANE PROTEIN VAT-1 HOMOLOG"/>
    <property type="match status" value="1"/>
</dbReference>
<dbReference type="Pfam" id="PF08240">
    <property type="entry name" value="ADH_N"/>
    <property type="match status" value="1"/>
</dbReference>
<dbReference type="SUPFAM" id="SSF51735">
    <property type="entry name" value="NAD(P)-binding Rossmann-fold domains"/>
    <property type="match status" value="1"/>
</dbReference>
<proteinExistence type="inferred from homology"/>
<dbReference type="PROSITE" id="PS01162">
    <property type="entry name" value="QOR_ZETA_CRYSTAL"/>
    <property type="match status" value="1"/>
</dbReference>
<dbReference type="RefSeq" id="XP_019635937.1">
    <property type="nucleotide sequence ID" value="XM_019780378.1"/>
</dbReference>
<dbReference type="OrthoDB" id="203908at2759"/>
<feature type="region of interest" description="Disordered" evidence="3">
    <location>
        <begin position="380"/>
        <end position="469"/>
    </location>
</feature>
<dbReference type="Proteomes" id="UP000515135">
    <property type="component" value="Unplaced"/>
</dbReference>
<feature type="compositionally biased region" description="Basic residues" evidence="3">
    <location>
        <begin position="401"/>
        <end position="417"/>
    </location>
</feature>
<dbReference type="Gene3D" id="3.90.180.10">
    <property type="entry name" value="Medium-chain alcohol dehydrogenases, catalytic domain"/>
    <property type="match status" value="1"/>
</dbReference>
<dbReference type="CDD" id="cd08275">
    <property type="entry name" value="MDR3"/>
    <property type="match status" value="1"/>
</dbReference>
<feature type="compositionally biased region" description="Basic and acidic residues" evidence="3">
    <location>
        <begin position="1397"/>
        <end position="1414"/>
    </location>
</feature>
<dbReference type="InterPro" id="IPR013154">
    <property type="entry name" value="ADH-like_N"/>
</dbReference>
<dbReference type="GO" id="GO:0008270">
    <property type="term" value="F:zinc ion binding"/>
    <property type="evidence" value="ECO:0007669"/>
    <property type="project" value="InterPro"/>
</dbReference>
<evidence type="ECO:0000313" key="6">
    <source>
        <dbReference type="RefSeq" id="XP_019635937.1"/>
    </source>
</evidence>
<evidence type="ECO:0000256" key="3">
    <source>
        <dbReference type="SAM" id="MobiDB-lite"/>
    </source>
</evidence>
<dbReference type="PANTHER" id="PTHR44054">
    <property type="entry name" value="SYNAPTIC VESICLE MEMBRANE PROTEIN VAT-1 HOMOLOG-LIKE"/>
    <property type="match status" value="1"/>
</dbReference>
<feature type="region of interest" description="Disordered" evidence="3">
    <location>
        <begin position="1360"/>
        <end position="1452"/>
    </location>
</feature>
<gene>
    <name evidence="6" type="primary">LOC109478693</name>
</gene>
<dbReference type="SMART" id="SM00829">
    <property type="entry name" value="PKS_ER"/>
    <property type="match status" value="1"/>
</dbReference>
<keyword evidence="5" id="KW-1185">Reference proteome</keyword>
<feature type="compositionally biased region" description="Basic and acidic residues" evidence="3">
    <location>
        <begin position="491"/>
        <end position="523"/>
    </location>
</feature>
<dbReference type="InterPro" id="IPR002364">
    <property type="entry name" value="Quin_OxRdtase/zeta-crystal_CS"/>
</dbReference>
<feature type="compositionally biased region" description="Basic and acidic residues" evidence="3">
    <location>
        <begin position="1360"/>
        <end position="1389"/>
    </location>
</feature>
<feature type="compositionally biased region" description="Basic and acidic residues" evidence="3">
    <location>
        <begin position="383"/>
        <end position="392"/>
    </location>
</feature>
<dbReference type="Pfam" id="PF13602">
    <property type="entry name" value="ADH_zinc_N_2"/>
    <property type="match status" value="1"/>
</dbReference>
<dbReference type="SUPFAM" id="SSF50129">
    <property type="entry name" value="GroES-like"/>
    <property type="match status" value="1"/>
</dbReference>
<dbReference type="Gene3D" id="3.40.50.720">
    <property type="entry name" value="NAD(P)-binding Rossmann-like Domain"/>
    <property type="match status" value="1"/>
</dbReference>
<comment type="similarity">
    <text evidence="1">Belongs to the zinc-containing alcohol dehydrogenase family. Quinone oxidoreductase subfamily.</text>
</comment>
<reference evidence="6" key="1">
    <citation type="submission" date="2025-08" db="UniProtKB">
        <authorList>
            <consortium name="RefSeq"/>
        </authorList>
    </citation>
    <scope>IDENTIFICATION</scope>
    <source>
        <tissue evidence="6">Gonad</tissue>
    </source>
</reference>
<dbReference type="GeneID" id="109478693"/>
<dbReference type="GO" id="GO:0016491">
    <property type="term" value="F:oxidoreductase activity"/>
    <property type="evidence" value="ECO:0007669"/>
    <property type="project" value="UniProtKB-KW"/>
</dbReference>
<keyword evidence="2" id="KW-0560">Oxidoreductase</keyword>
<sequence length="1452" mass="160205">MAEGGDAATVAHEAGNAVQETPKAEPEKAAAAAEPAAPAEPPEPTVRTIVLTGHGGYDKLSVQQKPQPKAGKGEVLVRVKAAGLNFSELMVRQGLHDRMTKPPVVLGMEAAGVIEELGEDVSDFEVGQNVICLAQTGMWREIVAVPATNVFVMPEEMSYEEGAAIPLSYLTAYFMLFDFGNLRPGKSLLVHIAAGGVGWAATQLAKTVENVTVFGTASATKHDAIKENGVDHPIDYRTRDYSEEIKNISPKGVDIVLDPLGGADTSKGLQLLRPMGKIVTYGSANMVKGENRNLMKMAKTLWQSTSVSPVSLVKTNKAIAGFQLAHLTGEIELVRSAFQDILNMYKDGKIKPRIDSVWAFEQVAEAMQQMNERRNIGKVILSPEKEPTKPAEGDAAPTSPLKKKKPSLFRRLSKRASRSKDEGEKKDEVKNAKKESPIKQEEQEKADDTKATNGHVQQTPEDEKIDDEATKVVNDKIDAAEDKIGGISKTVDGKVGDAEKAAEETAKKVEEKADEAKDKAEDAKKAVEAQVEQTAAKLPDTGTSAKIAVDDIFKEAEAKVDGNIQQCVDGTVEEGGVAAKVAMFEQIDTDLPEDVSISEKSTTRKTASTTAQNTKHKPTTKEAKQSSFPNSVPKVKIQKKAGQKELHKREMDRLFKQKKNSHVKNLKLVIGEVHREDILEEPIIKEAVVKDLSPKEGQKKARSKIVKDEISKKVVPENIEKETSKAVDKTISDVWLRMASDEVPKKVVKEVVLKKVVKENIPRTDVKEVVKEAPKEVVREGVKKDVKKNVVPKKVQEEVVYKEILKEEVVKKVVKNCAKEVVKEEVVEKVVKRVPKEVVKEDIVVKVVKEVPKEVRKEEVVEKVVKEVPKEVVKEEVVKKVVKEAPKEVVKEEVVKKVVKEVPKEVMKEEVVKKVVKEAPKEVVKEEVVEKVVKEVPKEVMKEEVVKKVVKEAPKEVVKEEVVEKVVKEVPREGVKEDVVEKVVKEVPKEVVKEEVVEKVPKEVPKEVVKEEVVKKVPKEVSKEVVKEEVVEKVPKEVPKEVVKEEVVEKVVKEVPKEVVKEEVVEKVPKEVSKEVVKEEIVEKVVKEVPKEVVRETVFKKVVKDVPKEVVKEAPKDIVKEVVPKEVVSKKIVKDEVEKIVNKALTKLVEESIFREDKIGKKDESGKKEVSSEQVSQSMVIKDSKFATKKRFQTETVVVNGTDRTMSSNSALHVIYKDEEKAGETKRLVKKQESNIKYDGSSSHNLPFLTQNQRNKNYSKQTNGPCIIKINCEDSEVESDHDSVENFIEVKSKLSEHFGGAGQEGGTSTAETVEAQGGELEPVVVRVGMASPNSLAQLGKNAEEAVNGVAEAAVVAENVEEKLEEGKEKAEDVIKQTEEKVDEAAKQEEAPTEPAAQEEKKDEAPADEPEKIEVAVENPAETDDAKAAAADIVADEKPAENEEKGDASQETD</sequence>
<dbReference type="InterPro" id="IPR020843">
    <property type="entry name" value="ER"/>
</dbReference>
<accession>A0A6P4ZY81</accession>